<dbReference type="Proteomes" id="UP000193435">
    <property type="component" value="Unassembled WGS sequence"/>
</dbReference>
<reference evidence="1 2" key="1">
    <citation type="submission" date="2017-04" db="EMBL/GenBank/DDBJ databases">
        <authorList>
            <person name="Afonso C.L."/>
            <person name="Miller P.J."/>
            <person name="Scott M.A."/>
            <person name="Spackman E."/>
            <person name="Goraichik I."/>
            <person name="Dimitrov K.M."/>
            <person name="Suarez D.L."/>
            <person name="Swayne D.E."/>
        </authorList>
    </citation>
    <scope>NUCLEOTIDE SEQUENCE [LARGE SCALE GENOMIC DNA]</scope>
    <source>
        <strain evidence="1 2">LMG26642</strain>
    </source>
</reference>
<keyword evidence="1" id="KW-0282">Flagellum</keyword>
<evidence type="ECO:0000313" key="1">
    <source>
        <dbReference type="EMBL" id="SMH30786.1"/>
    </source>
</evidence>
<keyword evidence="1" id="KW-0966">Cell projection</keyword>
<evidence type="ECO:0000313" key="2">
    <source>
        <dbReference type="Proteomes" id="UP000193435"/>
    </source>
</evidence>
<protein>
    <submittedName>
        <fullName evidence="1">Flagellar basal-body rod modification protein FlgD</fullName>
    </submittedName>
</protein>
<dbReference type="AlphaFoldDB" id="A0A1X7N0M5"/>
<keyword evidence="1" id="KW-0969">Cilium</keyword>
<dbReference type="STRING" id="1073423.SAMN04488700_1203"/>
<proteinExistence type="predicted"/>
<organism evidence="1 2">
    <name type="scientific">Carnobacterium iners</name>
    <dbReference type="NCBI Taxonomy" id="1073423"/>
    <lineage>
        <taxon>Bacteria</taxon>
        <taxon>Bacillati</taxon>
        <taxon>Bacillota</taxon>
        <taxon>Bacilli</taxon>
        <taxon>Lactobacillales</taxon>
        <taxon>Carnobacteriaceae</taxon>
        <taxon>Carnobacterium</taxon>
    </lineage>
</organism>
<dbReference type="RefSeq" id="WP_085559385.1">
    <property type="nucleotide sequence ID" value="NZ_FOAH01000001.1"/>
</dbReference>
<name>A0A1X7N0M5_9LACT</name>
<sequence length="142" mass="15287">MDIPNEFHIGSVKSLAPIKGKGNEISTDDFLQIMAATMKMPPMPGGSEGGGGGGETDQLTQLATFNMLDQLTKISEKMNSGLLINQQQQAFNLMGKEVKVLDGEGFATGIVEKVRFDKGYATIQVNGKNFYLNDIIEASNKA</sequence>
<keyword evidence="2" id="KW-1185">Reference proteome</keyword>
<dbReference type="EMBL" id="FXBJ01000002">
    <property type="protein sequence ID" value="SMH30786.1"/>
    <property type="molecule type" value="Genomic_DNA"/>
</dbReference>
<gene>
    <name evidence="1" type="ORF">SAMN04488700_1203</name>
</gene>
<dbReference type="OrthoDB" id="280334at2"/>
<accession>A0A1X7N0M5</accession>